<dbReference type="InterPro" id="IPR014729">
    <property type="entry name" value="Rossmann-like_a/b/a_fold"/>
</dbReference>
<dbReference type="InterPro" id="IPR022310">
    <property type="entry name" value="NAD/GMP_synthase"/>
</dbReference>
<organism evidence="3 4">
    <name type="scientific">bacterium (Candidatus Ratteibacteria) CG23_combo_of_CG06-09_8_20_14_all_48_7</name>
    <dbReference type="NCBI Taxonomy" id="2014292"/>
    <lineage>
        <taxon>Bacteria</taxon>
        <taxon>Candidatus Ratteibacteria</taxon>
    </lineage>
</organism>
<dbReference type="Gene3D" id="3.40.50.620">
    <property type="entry name" value="HUPs"/>
    <property type="match status" value="1"/>
</dbReference>
<gene>
    <name evidence="3" type="ORF">COX46_00160</name>
</gene>
<reference evidence="3 4" key="1">
    <citation type="submission" date="2017-09" db="EMBL/GenBank/DDBJ databases">
        <title>Depth-based differentiation of microbial function through sediment-hosted aquifers and enrichment of novel symbionts in the deep terrestrial subsurface.</title>
        <authorList>
            <person name="Probst A.J."/>
            <person name="Ladd B."/>
            <person name="Jarett J.K."/>
            <person name="Geller-Mcgrath D.E."/>
            <person name="Sieber C.M."/>
            <person name="Emerson J.B."/>
            <person name="Anantharaman K."/>
            <person name="Thomas B.C."/>
            <person name="Malmstrom R."/>
            <person name="Stieglmeier M."/>
            <person name="Klingl A."/>
            <person name="Woyke T."/>
            <person name="Ryan C.M."/>
            <person name="Banfield J.F."/>
        </authorList>
    </citation>
    <scope>NUCLEOTIDE SEQUENCE [LARGE SCALE GENOMIC DNA]</scope>
    <source>
        <strain evidence="3">CG23_combo_of_CG06-09_8_20_14_all_48_7</strain>
    </source>
</reference>
<evidence type="ECO:0000256" key="1">
    <source>
        <dbReference type="PIRSR" id="PIRSR006661-1"/>
    </source>
</evidence>
<dbReference type="AlphaFoldDB" id="A0A2G9YE10"/>
<feature type="active site" description="Nucleophile and sulfur donor" evidence="1">
    <location>
        <position position="176"/>
    </location>
</feature>
<dbReference type="PIRSF" id="PIRSF006661">
    <property type="entry name" value="PP-lp_UCP006661"/>
    <property type="match status" value="1"/>
</dbReference>
<dbReference type="EMBL" id="PCRF01000007">
    <property type="protein sequence ID" value="PIP16771.1"/>
    <property type="molecule type" value="Genomic_DNA"/>
</dbReference>
<accession>A0A2G9YE10</accession>
<dbReference type="InterPro" id="IPR005232">
    <property type="entry name" value="LarE"/>
</dbReference>
<dbReference type="Pfam" id="PF02540">
    <property type="entry name" value="NAD_synthase"/>
    <property type="match status" value="1"/>
</dbReference>
<evidence type="ECO:0000259" key="2">
    <source>
        <dbReference type="Pfam" id="PF02540"/>
    </source>
</evidence>
<dbReference type="PANTHER" id="PTHR43169:SF2">
    <property type="entry name" value="NAD_GMP SYNTHASE DOMAIN-CONTAINING PROTEIN"/>
    <property type="match status" value="1"/>
</dbReference>
<sequence length="266" mass="30030">MSLKEKWARLIKILKEMQGVVVAFSGGVDSTLLLKVASDVLGKNKVLAITAVSETYPKEELKSARKIAKLLGVRLRLVKTKEWQNKKFRSNPPNRCYYCKKELFTILKKIAPEENLNWSADGTTKSDEADFRPGSLAAKELGVRKPLLEAGLTKEEVRNLSRKFRLPTADKPAAACLASRIPYYTPLTEEKVRMVEKGEAFLRKQGITGNIRLRHHGALARIEVDAEAFPKLLAKREEISRYLKRIGFTFITLDLEGYRTGSLNEP</sequence>
<dbReference type="GO" id="GO:0016783">
    <property type="term" value="F:sulfurtransferase activity"/>
    <property type="evidence" value="ECO:0007669"/>
    <property type="project" value="InterPro"/>
</dbReference>
<name>A0A2G9YE10_9BACT</name>
<protein>
    <submittedName>
        <fullName evidence="3">TIGR00268 family protein</fullName>
    </submittedName>
</protein>
<dbReference type="NCBIfam" id="TIGR00268">
    <property type="entry name" value="ATP-dependent sacrificial sulfur transferase LarE"/>
    <property type="match status" value="1"/>
</dbReference>
<dbReference type="CDD" id="cd01990">
    <property type="entry name" value="LarE-like"/>
    <property type="match status" value="1"/>
</dbReference>
<dbReference type="PANTHER" id="PTHR43169">
    <property type="entry name" value="EXSB FAMILY PROTEIN"/>
    <property type="match status" value="1"/>
</dbReference>
<dbReference type="SUPFAM" id="SSF52402">
    <property type="entry name" value="Adenine nucleotide alpha hydrolases-like"/>
    <property type="match status" value="1"/>
</dbReference>
<dbReference type="Proteomes" id="UP000230392">
    <property type="component" value="Unassembled WGS sequence"/>
</dbReference>
<evidence type="ECO:0000313" key="4">
    <source>
        <dbReference type="Proteomes" id="UP000230392"/>
    </source>
</evidence>
<dbReference type="GO" id="GO:0006163">
    <property type="term" value="P:purine nucleotide metabolic process"/>
    <property type="evidence" value="ECO:0007669"/>
    <property type="project" value="UniProtKB-ARBA"/>
</dbReference>
<feature type="domain" description="NAD/GMP synthase" evidence="2">
    <location>
        <begin position="16"/>
        <end position="82"/>
    </location>
</feature>
<comment type="caution">
    <text evidence="3">The sequence shown here is derived from an EMBL/GenBank/DDBJ whole genome shotgun (WGS) entry which is preliminary data.</text>
</comment>
<evidence type="ECO:0000313" key="3">
    <source>
        <dbReference type="EMBL" id="PIP16771.1"/>
    </source>
</evidence>
<proteinExistence type="predicted"/>
<dbReference type="InterPro" id="IPR052188">
    <property type="entry name" value="Ni-pincer_cofactor_biosynth"/>
</dbReference>